<feature type="signal peptide" evidence="9">
    <location>
        <begin position="1"/>
        <end position="32"/>
    </location>
</feature>
<feature type="domain" description="GPR158/179 extracellular" evidence="10">
    <location>
        <begin position="654"/>
        <end position="750"/>
    </location>
</feature>
<comment type="similarity">
    <text evidence="2">Belongs to the G-protein coupled receptor 3 family.</text>
</comment>
<evidence type="ECO:0000256" key="8">
    <source>
        <dbReference type="ARBA" id="ARBA00023224"/>
    </source>
</evidence>
<evidence type="ECO:0000313" key="11">
    <source>
        <dbReference type="EMBL" id="MDE48643.1"/>
    </source>
</evidence>
<dbReference type="EMBL" id="GGYP01003872">
    <property type="protein sequence ID" value="MDE48643.1"/>
    <property type="molecule type" value="Transcribed_RNA"/>
</dbReference>
<name>A0A6G1SFE1_9ACAR</name>
<comment type="subcellular location">
    <subcellularLocation>
        <location evidence="1">Cell membrane</location>
        <topology evidence="1">Multi-pass membrane protein</topology>
    </subcellularLocation>
</comment>
<protein>
    <submittedName>
        <fullName evidence="11">Putative G-protein coupled receptor 158</fullName>
    </submittedName>
</protein>
<dbReference type="InterPro" id="IPR054714">
    <property type="entry name" value="GPR158_179_extracellular"/>
</dbReference>
<gene>
    <name evidence="11" type="primary">Gpr158_0</name>
    <name evidence="11" type="ORF">g.5985</name>
</gene>
<dbReference type="InterPro" id="IPR043458">
    <property type="entry name" value="GPR158/179"/>
</dbReference>
<evidence type="ECO:0000256" key="6">
    <source>
        <dbReference type="ARBA" id="ARBA00023170"/>
    </source>
</evidence>
<keyword evidence="7" id="KW-0325">Glycoprotein</keyword>
<dbReference type="Pfam" id="PF22572">
    <property type="entry name" value="GPR158_179_EC"/>
    <property type="match status" value="2"/>
</dbReference>
<dbReference type="GO" id="GO:0005886">
    <property type="term" value="C:plasma membrane"/>
    <property type="evidence" value="ECO:0007669"/>
    <property type="project" value="UniProtKB-SubCell"/>
</dbReference>
<sequence length="791" mass="90107">MKPASLTVVVPAATATCLFALLLALMVANSSGQLLWHQSDNMDEIIGRIDRVTPENCAVLDRNHLFLPMSTVSHIPDIKHFGIDPIYQNRTNLLQIHNIALNRAFFYSYILQKAQDEAEPGFMYYMLAASADVSANPSVNSSAIYYSPNRAFTPSYNGFFNKTMPLFAPRAYRIDDYNDPYQLKGVSTMNTIAVTDLGAIRPEMRDSNYTAEVYKINEWYSAWLPDLTKRHDSKPTYGVQISHANGTNETFVFHGPPGASDEPGPVKWQRPYYDCGRSNKWLVSASVPIADLFPRHTGWRHIELPIHVAASVIEMDFHRLDINQCPASEANGAESNYFADTAKCKRDTTTCEPIHGYGFRRGGYQCRCRPGHRLPKHVRAPYLGELIERASDFEYKQGFGCQKIENLAVKTQNVQPMTASERHKIISRIETVTGVSNSSQASRLDINQVAEEVRKPSLSREECQIRMNVDPSKLRMPGNIAHGKEHQFENQARAALRLSHFISSFLQVVDTNEMFAEFRVPDKPLTRDQVIGEALSTLIGDRQIVGLGVWFDRNQFPVKAKPNSYFAPYAYRLERNARNFFVLDMAARSPNQDDHYTQNESFQKLKTRWMTGTENLDMITVKANIRFNSSGLNLIKYDRYPIQYKVAQLEHGYWSEPFLDCGLHNQWLISYASPFFGPDKLRLRVEFKGVVVVNLKLSELDVNQCDADEYHVSNAFKGTHKCDRKSTRCFPTSGRKFESGGYRCECKQGYEYPFNQPTTYIDGQMMEAEYTNVLQGNPSRFDSLACRLVQY</sequence>
<evidence type="ECO:0000256" key="7">
    <source>
        <dbReference type="ARBA" id="ARBA00023180"/>
    </source>
</evidence>
<reference evidence="11" key="1">
    <citation type="submission" date="2018-10" db="EMBL/GenBank/DDBJ databases">
        <title>Transcriptome assembly of Aceria tosichella (Wheat curl mite) Type 2.</title>
        <authorList>
            <person name="Scully E.D."/>
            <person name="Geib S.M."/>
            <person name="Palmer N.A."/>
            <person name="Gupta A.K."/>
            <person name="Sarath G."/>
            <person name="Tatineni S."/>
        </authorList>
    </citation>
    <scope>NUCLEOTIDE SEQUENCE</scope>
    <source>
        <strain evidence="11">LincolnNE</strain>
    </source>
</reference>
<keyword evidence="3" id="KW-0472">Membrane</keyword>
<keyword evidence="4 9" id="KW-0732">Signal</keyword>
<feature type="chain" id="PRO_5026037330" evidence="9">
    <location>
        <begin position="33"/>
        <end position="791"/>
    </location>
</feature>
<evidence type="ECO:0000256" key="5">
    <source>
        <dbReference type="ARBA" id="ARBA00023040"/>
    </source>
</evidence>
<feature type="domain" description="GPR158/179 extracellular" evidence="10">
    <location>
        <begin position="267"/>
        <end position="372"/>
    </location>
</feature>
<dbReference type="PANTHER" id="PTHR32546">
    <property type="entry name" value="G-PROTEIN COUPLED RECEPTOR 158-RELATED"/>
    <property type="match status" value="1"/>
</dbReference>
<keyword evidence="6 11" id="KW-0675">Receptor</keyword>
<dbReference type="PANTHER" id="PTHR32546:SF25">
    <property type="entry name" value="MIP05539P"/>
    <property type="match status" value="1"/>
</dbReference>
<proteinExistence type="inferred from homology"/>
<dbReference type="GO" id="GO:0004930">
    <property type="term" value="F:G protein-coupled receptor activity"/>
    <property type="evidence" value="ECO:0007669"/>
    <property type="project" value="UniProtKB-KW"/>
</dbReference>
<keyword evidence="8" id="KW-0807">Transducer</keyword>
<evidence type="ECO:0000259" key="10">
    <source>
        <dbReference type="Pfam" id="PF22572"/>
    </source>
</evidence>
<organism evidence="11">
    <name type="scientific">Aceria tosichella</name>
    <name type="common">wheat curl mite</name>
    <dbReference type="NCBI Taxonomy" id="561515"/>
    <lineage>
        <taxon>Eukaryota</taxon>
        <taxon>Metazoa</taxon>
        <taxon>Ecdysozoa</taxon>
        <taxon>Arthropoda</taxon>
        <taxon>Chelicerata</taxon>
        <taxon>Arachnida</taxon>
        <taxon>Acari</taxon>
        <taxon>Acariformes</taxon>
        <taxon>Trombidiformes</taxon>
        <taxon>Prostigmata</taxon>
        <taxon>Eupodina</taxon>
        <taxon>Eriophyoidea</taxon>
        <taxon>Eriophyidae</taxon>
        <taxon>Eriophyinae</taxon>
        <taxon>Aceriini</taxon>
        <taxon>Aceria</taxon>
    </lineage>
</organism>
<evidence type="ECO:0000256" key="3">
    <source>
        <dbReference type="ARBA" id="ARBA00022475"/>
    </source>
</evidence>
<dbReference type="AlphaFoldDB" id="A0A6G1SFE1"/>
<dbReference type="Gene3D" id="3.30.450.20">
    <property type="entry name" value="PAS domain"/>
    <property type="match status" value="2"/>
</dbReference>
<accession>A0A6G1SFE1</accession>
<evidence type="ECO:0000256" key="1">
    <source>
        <dbReference type="ARBA" id="ARBA00004651"/>
    </source>
</evidence>
<evidence type="ECO:0000256" key="2">
    <source>
        <dbReference type="ARBA" id="ARBA00007242"/>
    </source>
</evidence>
<evidence type="ECO:0000256" key="4">
    <source>
        <dbReference type="ARBA" id="ARBA00022729"/>
    </source>
</evidence>
<evidence type="ECO:0000256" key="9">
    <source>
        <dbReference type="SAM" id="SignalP"/>
    </source>
</evidence>
<keyword evidence="3" id="KW-1003">Cell membrane</keyword>
<keyword evidence="5" id="KW-0297">G-protein coupled receptor</keyword>